<reference evidence="2 3" key="1">
    <citation type="submission" date="2021-07" db="EMBL/GenBank/DDBJ databases">
        <title>Stakelama flava sp. nov., a novel endophytic bacterium isolated from branch of Kandelia candel.</title>
        <authorList>
            <person name="Tuo L."/>
        </authorList>
    </citation>
    <scope>NUCLEOTIDE SEQUENCE [LARGE SCALE GENOMIC DNA]</scope>
    <source>
        <strain evidence="2 3">CBK3Z-3</strain>
    </source>
</reference>
<accession>A0ABS6XJZ4</accession>
<name>A0ABS6XJZ4_9SPHN</name>
<feature type="transmembrane region" description="Helical" evidence="1">
    <location>
        <begin position="108"/>
        <end position="129"/>
    </location>
</feature>
<dbReference type="EMBL" id="JAHWZX010000004">
    <property type="protein sequence ID" value="MBW4330524.1"/>
    <property type="molecule type" value="Genomic_DNA"/>
</dbReference>
<feature type="transmembrane region" description="Helical" evidence="1">
    <location>
        <begin position="32"/>
        <end position="50"/>
    </location>
</feature>
<feature type="transmembrane region" description="Helical" evidence="1">
    <location>
        <begin position="168"/>
        <end position="187"/>
    </location>
</feature>
<comment type="caution">
    <text evidence="2">The sequence shown here is derived from an EMBL/GenBank/DDBJ whole genome shotgun (WGS) entry which is preliminary data.</text>
</comment>
<feature type="transmembrane region" description="Helical" evidence="1">
    <location>
        <begin position="6"/>
        <end position="25"/>
    </location>
</feature>
<gene>
    <name evidence="2" type="ORF">KY084_06500</name>
</gene>
<organism evidence="2 3">
    <name type="scientific">Stakelama flava</name>
    <dbReference type="NCBI Taxonomy" id="2860338"/>
    <lineage>
        <taxon>Bacteria</taxon>
        <taxon>Pseudomonadati</taxon>
        <taxon>Pseudomonadota</taxon>
        <taxon>Alphaproteobacteria</taxon>
        <taxon>Sphingomonadales</taxon>
        <taxon>Sphingomonadaceae</taxon>
        <taxon>Stakelama</taxon>
    </lineage>
</organism>
<evidence type="ECO:0000313" key="3">
    <source>
        <dbReference type="Proteomes" id="UP001197214"/>
    </source>
</evidence>
<keyword evidence="3" id="KW-1185">Reference proteome</keyword>
<keyword evidence="1" id="KW-1133">Transmembrane helix</keyword>
<feature type="transmembrane region" description="Helical" evidence="1">
    <location>
        <begin position="141"/>
        <end position="161"/>
    </location>
</feature>
<protein>
    <submittedName>
        <fullName evidence="2">Uncharacterized protein</fullName>
    </submittedName>
</protein>
<proteinExistence type="predicted"/>
<keyword evidence="1" id="KW-0472">Membrane</keyword>
<feature type="transmembrane region" description="Helical" evidence="1">
    <location>
        <begin position="56"/>
        <end position="80"/>
    </location>
</feature>
<keyword evidence="1" id="KW-0812">Transmembrane</keyword>
<evidence type="ECO:0000256" key="1">
    <source>
        <dbReference type="SAM" id="Phobius"/>
    </source>
</evidence>
<sequence length="190" mass="19722">MAAGLFVWSGAIGAAAAVLLLRMAWSRPRRSVTANLAGWGLMTLALALAGRGAGAWGISMASLAATAVAFVLLAQAAIVTPARRASPPVRRANIMPAKGTGWRLPRRFATFLLSVPCAAGAAVLIALVVRQWSQAAGEANANVLALYAMPIGWAVLMTVMLMQARQSVRLVMVVIPILVAAAILWAGGRV</sequence>
<dbReference type="Proteomes" id="UP001197214">
    <property type="component" value="Unassembled WGS sequence"/>
</dbReference>
<evidence type="ECO:0000313" key="2">
    <source>
        <dbReference type="EMBL" id="MBW4330524.1"/>
    </source>
</evidence>